<feature type="binding site" evidence="12">
    <location>
        <position position="269"/>
    </location>
    <ligand>
        <name>[4Fe-4S] cluster</name>
        <dbReference type="ChEBI" id="CHEBI:49883"/>
        <label>2</label>
        <note>4Fe-4S-substrate</note>
    </ligand>
</feature>
<comment type="cofactor">
    <cofactor evidence="12">
        <name>[4Fe-4S] cluster</name>
        <dbReference type="ChEBI" id="CHEBI:49883"/>
    </cofactor>
    <text evidence="12">Binds 2 [4Fe-4S] clusters. Binds 1 [4Fe-4S] cluster coordinated with 3 cysteines and an exchangeable S-adenosyl-L-methionine and 1 [4Fe-4S] cluster coordinated with 3 cysteines and the GTP-derived substrate.</text>
</comment>
<evidence type="ECO:0000313" key="15">
    <source>
        <dbReference type="Proteomes" id="UP000233293"/>
    </source>
</evidence>
<dbReference type="Gene3D" id="3.20.20.70">
    <property type="entry name" value="Aldolase class I"/>
    <property type="match status" value="1"/>
</dbReference>
<name>A0A2N3PPP8_9PROT</name>
<dbReference type="CDD" id="cd01335">
    <property type="entry name" value="Radical_SAM"/>
    <property type="match status" value="1"/>
</dbReference>
<evidence type="ECO:0000256" key="6">
    <source>
        <dbReference type="ARBA" id="ARBA00023004"/>
    </source>
</evidence>
<dbReference type="EMBL" id="PIUM01000033">
    <property type="protein sequence ID" value="PKU22358.1"/>
    <property type="molecule type" value="Genomic_DNA"/>
</dbReference>
<dbReference type="Proteomes" id="UP000233293">
    <property type="component" value="Unassembled WGS sequence"/>
</dbReference>
<dbReference type="InterPro" id="IPR006638">
    <property type="entry name" value="Elp3/MiaA/NifB-like_rSAM"/>
</dbReference>
<evidence type="ECO:0000259" key="13">
    <source>
        <dbReference type="PROSITE" id="PS51918"/>
    </source>
</evidence>
<feature type="binding site" evidence="12">
    <location>
        <position position="169"/>
    </location>
    <ligand>
        <name>GTP</name>
        <dbReference type="ChEBI" id="CHEBI:37565"/>
    </ligand>
</feature>
<feature type="binding site" evidence="12">
    <location>
        <position position="26"/>
    </location>
    <ligand>
        <name>GTP</name>
        <dbReference type="ChEBI" id="CHEBI:37565"/>
    </ligand>
</feature>
<dbReference type="SMART" id="SM00729">
    <property type="entry name" value="Elp3"/>
    <property type="match status" value="1"/>
</dbReference>
<comment type="catalytic activity">
    <reaction evidence="11 12">
        <text>GTP + AH2 + S-adenosyl-L-methionine = (8S)-3',8-cyclo-7,8-dihydroguanosine 5'-triphosphate + 5'-deoxyadenosine + L-methionine + A + H(+)</text>
        <dbReference type="Rhea" id="RHEA:49576"/>
        <dbReference type="ChEBI" id="CHEBI:13193"/>
        <dbReference type="ChEBI" id="CHEBI:15378"/>
        <dbReference type="ChEBI" id="CHEBI:17319"/>
        <dbReference type="ChEBI" id="CHEBI:17499"/>
        <dbReference type="ChEBI" id="CHEBI:37565"/>
        <dbReference type="ChEBI" id="CHEBI:57844"/>
        <dbReference type="ChEBI" id="CHEBI:59789"/>
        <dbReference type="ChEBI" id="CHEBI:131766"/>
        <dbReference type="EC" id="4.1.99.22"/>
    </reaction>
</comment>
<dbReference type="GO" id="GO:0046872">
    <property type="term" value="F:metal ion binding"/>
    <property type="evidence" value="ECO:0007669"/>
    <property type="project" value="UniProtKB-KW"/>
</dbReference>
<dbReference type="InterPro" id="IPR050105">
    <property type="entry name" value="MoCo_biosynth_MoaA/MoaC"/>
</dbReference>
<keyword evidence="5 12" id="KW-0547">Nucleotide-binding</keyword>
<dbReference type="InterPro" id="IPR058240">
    <property type="entry name" value="rSAM_sf"/>
</dbReference>
<dbReference type="CDD" id="cd21117">
    <property type="entry name" value="Twitch_MoaA"/>
    <property type="match status" value="1"/>
</dbReference>
<dbReference type="SUPFAM" id="SSF102114">
    <property type="entry name" value="Radical SAM enzymes"/>
    <property type="match status" value="1"/>
</dbReference>
<dbReference type="PANTHER" id="PTHR22960">
    <property type="entry name" value="MOLYBDOPTERIN COFACTOR SYNTHESIS PROTEIN A"/>
    <property type="match status" value="1"/>
</dbReference>
<dbReference type="HAMAP" id="MF_01225_B">
    <property type="entry name" value="MoaA_B"/>
    <property type="match status" value="1"/>
</dbReference>
<organism evidence="14 15">
    <name type="scientific">Telmatospirillum siberiense</name>
    <dbReference type="NCBI Taxonomy" id="382514"/>
    <lineage>
        <taxon>Bacteria</taxon>
        <taxon>Pseudomonadati</taxon>
        <taxon>Pseudomonadota</taxon>
        <taxon>Alphaproteobacteria</taxon>
        <taxon>Rhodospirillales</taxon>
        <taxon>Rhodospirillaceae</taxon>
        <taxon>Telmatospirillum</taxon>
    </lineage>
</organism>
<dbReference type="OrthoDB" id="9763993at2"/>
<keyword evidence="2 12" id="KW-0004">4Fe-4S</keyword>
<evidence type="ECO:0000313" key="14">
    <source>
        <dbReference type="EMBL" id="PKU22358.1"/>
    </source>
</evidence>
<dbReference type="InterPro" id="IPR010505">
    <property type="entry name" value="MoaA_twitch"/>
</dbReference>
<dbReference type="InterPro" id="IPR040064">
    <property type="entry name" value="MoaA-like"/>
</dbReference>
<feature type="binding site" evidence="12">
    <location>
        <position position="75"/>
    </location>
    <ligand>
        <name>GTP</name>
        <dbReference type="ChEBI" id="CHEBI:37565"/>
    </ligand>
</feature>
<dbReference type="PROSITE" id="PS01305">
    <property type="entry name" value="MOAA_NIFB_PQQE"/>
    <property type="match status" value="1"/>
</dbReference>
<dbReference type="UniPathway" id="UPA00344"/>
<gene>
    <name evidence="12 14" type="primary">moaA</name>
    <name evidence="14" type="ORF">CWS72_22025</name>
</gene>
<feature type="binding site" evidence="12">
    <location>
        <position position="79"/>
    </location>
    <ligand>
        <name>S-adenosyl-L-methionine</name>
        <dbReference type="ChEBI" id="CHEBI:59789"/>
    </ligand>
</feature>
<dbReference type="InterPro" id="IPR000385">
    <property type="entry name" value="MoaA_NifB_PqqE_Fe-S-bd_CS"/>
</dbReference>
<feature type="binding site" evidence="12">
    <location>
        <position position="266"/>
    </location>
    <ligand>
        <name>[4Fe-4S] cluster</name>
        <dbReference type="ChEBI" id="CHEBI:49883"/>
        <label>2</label>
        <note>4Fe-4S-substrate</note>
    </ligand>
</feature>
<dbReference type="Pfam" id="PF04055">
    <property type="entry name" value="Radical_SAM"/>
    <property type="match status" value="1"/>
</dbReference>
<dbReference type="EC" id="4.1.99.22" evidence="1 12"/>
<evidence type="ECO:0000256" key="12">
    <source>
        <dbReference type="HAMAP-Rule" id="MF_01225"/>
    </source>
</evidence>
<dbReference type="GO" id="GO:0005525">
    <property type="term" value="F:GTP binding"/>
    <property type="evidence" value="ECO:0007669"/>
    <property type="project" value="UniProtKB-UniRule"/>
</dbReference>
<feature type="binding site" evidence="12">
    <location>
        <position position="283"/>
    </location>
    <ligand>
        <name>[4Fe-4S] cluster</name>
        <dbReference type="ChEBI" id="CHEBI:49883"/>
        <label>2</label>
        <note>4Fe-4S-substrate</note>
    </ligand>
</feature>
<dbReference type="GO" id="GO:0051539">
    <property type="term" value="F:4 iron, 4 sulfur cluster binding"/>
    <property type="evidence" value="ECO:0007669"/>
    <property type="project" value="UniProtKB-UniRule"/>
</dbReference>
<evidence type="ECO:0000256" key="7">
    <source>
        <dbReference type="ARBA" id="ARBA00023014"/>
    </source>
</evidence>
<feature type="binding site" evidence="12">
    <location>
        <position position="39"/>
    </location>
    <ligand>
        <name>S-adenosyl-L-methionine</name>
        <dbReference type="ChEBI" id="CHEBI:59789"/>
    </ligand>
</feature>
<dbReference type="AlphaFoldDB" id="A0A2N3PPP8"/>
<evidence type="ECO:0000256" key="8">
    <source>
        <dbReference type="ARBA" id="ARBA00023134"/>
    </source>
</evidence>
<dbReference type="SFLD" id="SFLDG01383">
    <property type="entry name" value="cyclic_pyranopterin_phosphate"/>
    <property type="match status" value="1"/>
</dbReference>
<keyword evidence="7 12" id="KW-0411">Iron-sulfur</keyword>
<feature type="binding site" evidence="12">
    <location>
        <position position="40"/>
    </location>
    <ligand>
        <name>[4Fe-4S] cluster</name>
        <dbReference type="ChEBI" id="CHEBI:49883"/>
        <label>1</label>
        <note>4Fe-4S-S-AdoMet</note>
    </ligand>
</feature>
<reference evidence="15" key="1">
    <citation type="submission" date="2017-12" db="EMBL/GenBank/DDBJ databases">
        <title>Draft genome sequence of Telmatospirillum siberiense 26-4b1T, an acidotolerant peatland alphaproteobacterium potentially involved in sulfur cycling.</title>
        <authorList>
            <person name="Hausmann B."/>
            <person name="Pjevac P."/>
            <person name="Schreck K."/>
            <person name="Herbold C.W."/>
            <person name="Daims H."/>
            <person name="Wagner M."/>
            <person name="Pester M."/>
            <person name="Loy A."/>
        </authorList>
    </citation>
    <scope>NUCLEOTIDE SEQUENCE [LARGE SCALE GENOMIC DNA]</scope>
    <source>
        <strain evidence="15">26-4b1</strain>
    </source>
</reference>
<protein>
    <recommendedName>
        <fullName evidence="1 12">GTP 3',8-cyclase</fullName>
        <ecNumber evidence="1 12">4.1.99.22</ecNumber>
    </recommendedName>
    <alternativeName>
        <fullName evidence="12">Molybdenum cofactor biosynthesis protein A</fullName>
    </alternativeName>
</protein>
<evidence type="ECO:0000256" key="2">
    <source>
        <dbReference type="ARBA" id="ARBA00022485"/>
    </source>
</evidence>
<evidence type="ECO:0000256" key="10">
    <source>
        <dbReference type="ARBA" id="ARBA00023239"/>
    </source>
</evidence>
<feature type="binding site" evidence="12">
    <location>
        <position position="109"/>
    </location>
    <ligand>
        <name>GTP</name>
        <dbReference type="ChEBI" id="CHEBI:37565"/>
    </ligand>
</feature>
<evidence type="ECO:0000256" key="4">
    <source>
        <dbReference type="ARBA" id="ARBA00022723"/>
    </source>
</evidence>
<dbReference type="GO" id="GO:0061799">
    <property type="term" value="F:cyclic pyranopterin monophosphate synthase activity"/>
    <property type="evidence" value="ECO:0007669"/>
    <property type="project" value="TreeGrafter"/>
</dbReference>
<evidence type="ECO:0000256" key="11">
    <source>
        <dbReference type="ARBA" id="ARBA00048697"/>
    </source>
</evidence>
<keyword evidence="4 12" id="KW-0479">Metal-binding</keyword>
<dbReference type="SFLD" id="SFLDG01067">
    <property type="entry name" value="SPASM/twitch_domain_containing"/>
    <property type="match status" value="1"/>
</dbReference>
<accession>A0A2N3PPP8</accession>
<comment type="subunit">
    <text evidence="12">Monomer and homodimer.</text>
</comment>
<keyword evidence="10 12" id="KW-0456">Lyase</keyword>
<feature type="domain" description="Radical SAM core" evidence="13">
    <location>
        <begin position="17"/>
        <end position="243"/>
    </location>
</feature>
<dbReference type="PANTHER" id="PTHR22960:SF0">
    <property type="entry name" value="MOLYBDENUM COFACTOR BIOSYNTHESIS PROTEIN 1"/>
    <property type="match status" value="1"/>
</dbReference>
<dbReference type="GO" id="GO:1904047">
    <property type="term" value="F:S-adenosyl-L-methionine binding"/>
    <property type="evidence" value="ECO:0007669"/>
    <property type="project" value="UniProtKB-UniRule"/>
</dbReference>
<sequence length="341" mass="37181">MNKQGAAAADWTGLTDGFGRRIDYLRVSVTDRCNFRCVYCMAEDVTFLPKRDVLTLDEMDRLCSAFVGLGVRRLRLTGGEPLARRNVVGLIQGLSRHLRSGAVDEITLTTNGALLAEHARALKGAGVERVNVSLDTLNAETFRAITRRGDLGRVLGGIETALEEGLRVKLNCVVMRGVNERDLEPLMLFAHGRGMDLTLIETMPIGVVGQDRSDFYLPLSVVAERLADRFTLDETSERQAGPARYMRVRETGGRLGFVTPMSHGFCGDCNRVRVTCTGQLALCLGRDVFIDLKTPLRASEGDDLLRRAIGDAVAAKPVGHDFAPAQLGRPVVVHPMSMTGG</sequence>
<dbReference type="InterPro" id="IPR013483">
    <property type="entry name" value="MoaA"/>
</dbReference>
<keyword evidence="9 12" id="KW-0501">Molybdenum cofactor biosynthesis</keyword>
<dbReference type="InterPro" id="IPR013785">
    <property type="entry name" value="Aldolase_TIM"/>
</dbReference>
<evidence type="ECO:0000256" key="9">
    <source>
        <dbReference type="ARBA" id="ARBA00023150"/>
    </source>
</evidence>
<feature type="binding site" evidence="12">
    <location>
        <begin position="271"/>
        <end position="273"/>
    </location>
    <ligand>
        <name>GTP</name>
        <dbReference type="ChEBI" id="CHEBI:37565"/>
    </ligand>
</feature>
<feature type="binding site" evidence="12">
    <location>
        <position position="33"/>
    </location>
    <ligand>
        <name>[4Fe-4S] cluster</name>
        <dbReference type="ChEBI" id="CHEBI:49883"/>
        <label>1</label>
        <note>4Fe-4S-S-AdoMet</note>
    </ligand>
</feature>
<dbReference type="GO" id="GO:0006777">
    <property type="term" value="P:Mo-molybdopterin cofactor biosynthetic process"/>
    <property type="evidence" value="ECO:0007669"/>
    <property type="project" value="UniProtKB-UniRule"/>
</dbReference>
<dbReference type="Pfam" id="PF06463">
    <property type="entry name" value="Mob_synth_C"/>
    <property type="match status" value="1"/>
</dbReference>
<evidence type="ECO:0000256" key="5">
    <source>
        <dbReference type="ARBA" id="ARBA00022741"/>
    </source>
</evidence>
<dbReference type="InterPro" id="IPR007197">
    <property type="entry name" value="rSAM"/>
</dbReference>
<comment type="function">
    <text evidence="12">Catalyzes the cyclization of GTP to (8S)-3',8-cyclo-7,8-dihydroguanosine 5'-triphosphate.</text>
</comment>
<comment type="pathway">
    <text evidence="12">Cofactor biosynthesis; molybdopterin biosynthesis.</text>
</comment>
<dbReference type="RefSeq" id="WP_101252805.1">
    <property type="nucleotide sequence ID" value="NZ_PIUM01000033.1"/>
</dbReference>
<keyword evidence="6 12" id="KW-0408">Iron</keyword>
<dbReference type="NCBIfam" id="TIGR02666">
    <property type="entry name" value="moaA"/>
    <property type="match status" value="1"/>
</dbReference>
<feature type="binding site" evidence="12">
    <location>
        <position position="133"/>
    </location>
    <ligand>
        <name>S-adenosyl-L-methionine</name>
        <dbReference type="ChEBI" id="CHEBI:59789"/>
    </ligand>
</feature>
<keyword evidence="3 12" id="KW-0949">S-adenosyl-L-methionine</keyword>
<proteinExistence type="inferred from homology"/>
<evidence type="ECO:0000256" key="1">
    <source>
        <dbReference type="ARBA" id="ARBA00012167"/>
    </source>
</evidence>
<keyword evidence="8 12" id="KW-0342">GTP-binding</keyword>
<feature type="binding site" evidence="12">
    <location>
        <position position="37"/>
    </location>
    <ligand>
        <name>[4Fe-4S] cluster</name>
        <dbReference type="ChEBI" id="CHEBI:49883"/>
        <label>1</label>
        <note>4Fe-4S-S-AdoMet</note>
    </ligand>
</feature>
<comment type="caution">
    <text evidence="14">The sequence shown here is derived from an EMBL/GenBank/DDBJ whole genome shotgun (WGS) entry which is preliminary data.</text>
</comment>
<dbReference type="PROSITE" id="PS51918">
    <property type="entry name" value="RADICAL_SAM"/>
    <property type="match status" value="1"/>
</dbReference>
<dbReference type="SFLD" id="SFLDS00029">
    <property type="entry name" value="Radical_SAM"/>
    <property type="match status" value="1"/>
</dbReference>
<dbReference type="GO" id="GO:0061798">
    <property type="term" value="F:GTP 3',8'-cyclase activity"/>
    <property type="evidence" value="ECO:0007669"/>
    <property type="project" value="UniProtKB-UniRule"/>
</dbReference>
<feature type="binding site" evidence="12">
    <location>
        <position position="203"/>
    </location>
    <ligand>
        <name>S-adenosyl-L-methionine</name>
        <dbReference type="ChEBI" id="CHEBI:59789"/>
    </ligand>
</feature>
<keyword evidence="15" id="KW-1185">Reference proteome</keyword>
<comment type="similarity">
    <text evidence="12">Belongs to the radical SAM superfamily. MoaA family.</text>
</comment>
<evidence type="ECO:0000256" key="3">
    <source>
        <dbReference type="ARBA" id="ARBA00022691"/>
    </source>
</evidence>
<dbReference type="SFLD" id="SFLDG01386">
    <property type="entry name" value="main_SPASM_domain-containing"/>
    <property type="match status" value="1"/>
</dbReference>